<dbReference type="SUPFAM" id="SSF47986">
    <property type="entry name" value="DEATH domain"/>
    <property type="match status" value="1"/>
</dbReference>
<evidence type="ECO:0000313" key="3">
    <source>
        <dbReference type="Proteomes" id="UP000593567"/>
    </source>
</evidence>
<dbReference type="InterPro" id="IPR011029">
    <property type="entry name" value="DEATH-like_dom_sf"/>
</dbReference>
<dbReference type="EMBL" id="VXIV02000554">
    <property type="protein sequence ID" value="KAF6037544.1"/>
    <property type="molecule type" value="Genomic_DNA"/>
</dbReference>
<dbReference type="AlphaFoldDB" id="A0A7J7KI25"/>
<dbReference type="InterPro" id="IPR032675">
    <property type="entry name" value="LRR_dom_sf"/>
</dbReference>
<gene>
    <name evidence="2" type="ORF">EB796_004160</name>
</gene>
<evidence type="ECO:0000313" key="2">
    <source>
        <dbReference type="EMBL" id="KAF6037544.1"/>
    </source>
</evidence>
<evidence type="ECO:0000256" key="1">
    <source>
        <dbReference type="ARBA" id="ARBA00022737"/>
    </source>
</evidence>
<accession>A0A7J7KI25</accession>
<keyword evidence="1" id="KW-0677">Repeat</keyword>
<dbReference type="PANTHER" id="PTHR24111">
    <property type="entry name" value="LEUCINE-RICH REPEAT-CONTAINING PROTEIN 34"/>
    <property type="match status" value="1"/>
</dbReference>
<dbReference type="SUPFAM" id="SSF52047">
    <property type="entry name" value="RNI-like"/>
    <property type="match status" value="1"/>
</dbReference>
<dbReference type="InterPro" id="IPR052201">
    <property type="entry name" value="LRR-containing_regulator"/>
</dbReference>
<reference evidence="2" key="1">
    <citation type="submission" date="2020-06" db="EMBL/GenBank/DDBJ databases">
        <title>Draft genome of Bugula neritina, a colonial animal packing powerful symbionts and potential medicines.</title>
        <authorList>
            <person name="Rayko M."/>
        </authorList>
    </citation>
    <scope>NUCLEOTIDE SEQUENCE [LARGE SCALE GENOMIC DNA]</scope>
    <source>
        <strain evidence="2">Kwan_BN1</strain>
    </source>
</reference>
<comment type="caution">
    <text evidence="2">The sequence shown here is derived from an EMBL/GenBank/DDBJ whole genome shotgun (WGS) entry which is preliminary data.</text>
</comment>
<protein>
    <submittedName>
        <fullName evidence="2">Uncharacterized protein</fullName>
    </submittedName>
</protein>
<dbReference type="Proteomes" id="UP000593567">
    <property type="component" value="Unassembled WGS sequence"/>
</dbReference>
<sequence>MKSTLRKKSGTFVVSSNLEQSSAAKLSQRKKSTGSRVTWSIGSGLVSEDTNTLLVCYKLLVDNIEAEVCLDYLLSQRVITTDDKSRVTSCQRNEQKMKIFSLLKGEMFDKSSLLITCLPEQVAELSPFCQKRLINLGLDPSSREKFIERYALLNRNIGRFVFSSHMTQGYDSLVHNVAADYSLSLTCVHECEDMKDLVRIVGQSLPSKLLISLQHIHSSAVIKGLNRIMEKNFSKVSHISIVLESSAYFSMDSLLELAECIKNSTSVTQLNLSYTSTELLTHFLHFLTNEYRANILTLVFECKAAPTEKLSASTYTDLKSAISSLSGITAFRLSGCRNSLALRNVVRNLPHTLHTLEITESLLDSSALDITAYLDGAPALHLLNLEGCELSDGATGMNLFKGVRNNKSLVQLRLCGAALNTQTIKVLCEALKFNRVLQYLDVRNMELSTQACVSLAGVISVNDSLREIKLSQSYASADGLTILDSGRAKDSLKLIIE</sequence>
<organism evidence="2 3">
    <name type="scientific">Bugula neritina</name>
    <name type="common">Brown bryozoan</name>
    <name type="synonym">Sertularia neritina</name>
    <dbReference type="NCBI Taxonomy" id="10212"/>
    <lineage>
        <taxon>Eukaryota</taxon>
        <taxon>Metazoa</taxon>
        <taxon>Spiralia</taxon>
        <taxon>Lophotrochozoa</taxon>
        <taxon>Bryozoa</taxon>
        <taxon>Gymnolaemata</taxon>
        <taxon>Cheilostomatida</taxon>
        <taxon>Flustrina</taxon>
        <taxon>Buguloidea</taxon>
        <taxon>Bugulidae</taxon>
        <taxon>Bugula</taxon>
    </lineage>
</organism>
<dbReference type="OrthoDB" id="10071976at2759"/>
<dbReference type="PANTHER" id="PTHR24111:SF0">
    <property type="entry name" value="LEUCINE-RICH REPEAT-CONTAINING PROTEIN"/>
    <property type="match status" value="1"/>
</dbReference>
<dbReference type="Gene3D" id="1.10.533.10">
    <property type="entry name" value="Death Domain, Fas"/>
    <property type="match status" value="1"/>
</dbReference>
<proteinExistence type="predicted"/>
<name>A0A7J7KI25_BUGNE</name>
<dbReference type="Gene3D" id="3.80.10.10">
    <property type="entry name" value="Ribonuclease Inhibitor"/>
    <property type="match status" value="1"/>
</dbReference>
<keyword evidence="3" id="KW-1185">Reference proteome</keyword>